<name>A0A6M3T6S7_9CAUD</name>
<evidence type="ECO:0000313" key="2">
    <source>
        <dbReference type="EMBL" id="QJD49641.1"/>
    </source>
</evidence>
<dbReference type="KEGG" id="vg:55630574"/>
<dbReference type="EMBL" id="MT310850">
    <property type="protein sequence ID" value="QJD49641.1"/>
    <property type="molecule type" value="Genomic_DNA"/>
</dbReference>
<gene>
    <name evidence="2" type="primary">66</name>
    <name evidence="2" type="ORF">SEA_SECRETARIAT_66</name>
</gene>
<dbReference type="GeneID" id="55630574"/>
<evidence type="ECO:0000259" key="1">
    <source>
        <dbReference type="Pfam" id="PF24083"/>
    </source>
</evidence>
<dbReference type="RefSeq" id="YP_009859476.1">
    <property type="nucleotide sequence ID" value="NC_048876.1"/>
</dbReference>
<organism evidence="2 3">
    <name type="scientific">Gordonia phage Secretariat</name>
    <dbReference type="NCBI Taxonomy" id="2725616"/>
    <lineage>
        <taxon>Viruses</taxon>
        <taxon>Duplodnaviria</taxon>
        <taxon>Heunggongvirae</taxon>
        <taxon>Uroviricota</taxon>
        <taxon>Caudoviricetes</taxon>
        <taxon>Deejayvirinae</taxon>
        <taxon>Secretariatvirus</taxon>
        <taxon>Secretariatvirus secretariat</taxon>
    </lineage>
</organism>
<reference evidence="2 3" key="1">
    <citation type="submission" date="2020-04" db="EMBL/GenBank/DDBJ databases">
        <authorList>
            <person name="Chase M.A."/>
            <person name="Coleman C.N."/>
            <person name="Cunha M.O."/>
            <person name="Daffner M."/>
            <person name="Deam C.J."/>
            <person name="Deloso L.J."/>
            <person name="Desomma A.M."/>
            <person name="Gallardo J."/>
            <person name="Horne M.E."/>
            <person name="Kanahan O.P."/>
            <person name="Lam V."/>
            <person name="Morgan R.T."/>
            <person name="Mustor E.M."/>
            <person name="Ricardo-Iglesias M."/>
            <person name="Sartorio C.J."/>
            <person name="Sciacchitano A.R."/>
            <person name="Tvenstrup A.W."/>
            <person name="Wood A.R."/>
            <person name="Pollenz R.S."/>
            <person name="Garlena R.A."/>
            <person name="Russell D.A."/>
            <person name="Pope W.H."/>
            <person name="Jacobs-Sera D."/>
            <person name="Hatfull G.F."/>
        </authorList>
    </citation>
    <scope>NUCLEOTIDE SEQUENCE [LARGE SCALE GENOMIC DNA]</scope>
</reference>
<dbReference type="InterPro" id="IPR057581">
    <property type="entry name" value="Phage_ssDNA_bind"/>
</dbReference>
<sequence length="194" mass="21764">MAQNDGQLTIENAKIIFRNFAGKEGMYNAEGDRNFCILLEPDLAETLAKDGWNIKTLRAREEDDEPQPYIQVSVKYRGRNGNTVRPPTIVMITSKGRTSLTEDECEILDWVDIANVDLIVRPFQWAVSGKTGIKAYLKSIYITIQEDELQLKYADVPELGANDQLAIESNDTPPFEMGDVIDGEIVSEQHALEG</sequence>
<accession>A0A6M3T6S7</accession>
<dbReference type="Proteomes" id="UP000501526">
    <property type="component" value="Segment"/>
</dbReference>
<dbReference type="Pfam" id="PF24083">
    <property type="entry name" value="Phage_ssDNA_bind"/>
    <property type="match status" value="1"/>
</dbReference>
<keyword evidence="3" id="KW-1185">Reference proteome</keyword>
<evidence type="ECO:0000313" key="3">
    <source>
        <dbReference type="Proteomes" id="UP000501526"/>
    </source>
</evidence>
<protein>
    <recommendedName>
        <fullName evidence="1">Putative phage ssDNA-binding domain-containing protein</fullName>
    </recommendedName>
</protein>
<feature type="domain" description="Putative phage ssDNA-binding" evidence="1">
    <location>
        <begin position="7"/>
        <end position="193"/>
    </location>
</feature>
<proteinExistence type="predicted"/>